<name>A0ABS9KDV7_9BACT</name>
<protein>
    <submittedName>
        <fullName evidence="1">Uncharacterized protein</fullName>
    </submittedName>
</protein>
<dbReference type="Proteomes" id="UP001165366">
    <property type="component" value="Unassembled WGS sequence"/>
</dbReference>
<sequence length="55" mass="6205">MNKFVTQIGNRISDITNRISVNPWSSAMFREVSIEPLPFLKRAGTSDILILPMAQ</sequence>
<accession>A0ABS9KDV7</accession>
<organism evidence="1 2">
    <name type="scientific">Rhodohalobacter sulfatireducens</name>
    <dbReference type="NCBI Taxonomy" id="2911366"/>
    <lineage>
        <taxon>Bacteria</taxon>
        <taxon>Pseudomonadati</taxon>
        <taxon>Balneolota</taxon>
        <taxon>Balneolia</taxon>
        <taxon>Balneolales</taxon>
        <taxon>Balneolaceae</taxon>
        <taxon>Rhodohalobacter</taxon>
    </lineage>
</organism>
<evidence type="ECO:0000313" key="1">
    <source>
        <dbReference type="EMBL" id="MCG2589044.1"/>
    </source>
</evidence>
<evidence type="ECO:0000313" key="2">
    <source>
        <dbReference type="Proteomes" id="UP001165366"/>
    </source>
</evidence>
<comment type="caution">
    <text evidence="1">The sequence shown here is derived from an EMBL/GenBank/DDBJ whole genome shotgun (WGS) entry which is preliminary data.</text>
</comment>
<reference evidence="1" key="1">
    <citation type="submission" date="2022-01" db="EMBL/GenBank/DDBJ databases">
        <authorList>
            <person name="Wang Y."/>
        </authorList>
    </citation>
    <scope>NUCLEOTIDE SEQUENCE</scope>
    <source>
        <strain evidence="1">WB101</strain>
    </source>
</reference>
<proteinExistence type="predicted"/>
<gene>
    <name evidence="1" type="ORF">L6773_10725</name>
</gene>
<keyword evidence="2" id="KW-1185">Reference proteome</keyword>
<dbReference type="EMBL" id="JAKLWS010000012">
    <property type="protein sequence ID" value="MCG2589044.1"/>
    <property type="molecule type" value="Genomic_DNA"/>
</dbReference>
<reference evidence="1" key="2">
    <citation type="submission" date="2024-05" db="EMBL/GenBank/DDBJ databases">
        <title>Rhodohalobacter halophilus gen. nov., sp. nov., a moderately halophilic member of the family Balneolaceae.</title>
        <authorList>
            <person name="Xia J."/>
        </authorList>
    </citation>
    <scope>NUCLEOTIDE SEQUENCE</scope>
    <source>
        <strain evidence="1">WB101</strain>
    </source>
</reference>